<proteinExistence type="predicted"/>
<dbReference type="GO" id="GO:0016020">
    <property type="term" value="C:membrane"/>
    <property type="evidence" value="ECO:0007669"/>
    <property type="project" value="TreeGrafter"/>
</dbReference>
<sequence length="372" mass="43175">MEKQQSENGTIYGLQYMRGIAALMVVLFHLKERLPPHIAPFLDNGRGGVDIFFIISGFIIYFITQNSDELNPKTFFEKRAYRILPLYWFIFIISTPLFFESLDFNSIARGFFLMHRDYQSPSPEFNISVVGVAWTLTYEFYFYAIFLVCSLISKRYRGMLTSITLLSLPVILQIYFNGKFSLSSTTSAQVPGNGFISQFMHILSNTMIYEFVLGIALCSAYLHFRKKNTPIIVWRMLFVLVTILSFYIFFHDVKLWFGMHARHVGNISNAFGFSGFMYMALPFVLMFIFYELSRFKTIITPLVFLGDISYSLYLCHWFVNRLFTDYIPNFNGINSFLVILALSFLMAYVCHILIEKPGVKLIRRKHSGPALS</sequence>
<feature type="transmembrane region" description="Helical" evidence="1">
    <location>
        <begin position="84"/>
        <end position="107"/>
    </location>
</feature>
<reference evidence="3 4" key="1">
    <citation type="submission" date="2023-01" db="EMBL/GenBank/DDBJ databases">
        <title>Genome sequence resource and annotation of Enterobacter ludwigii, an economically important pathogen of seedling wilt with strawberry.</title>
        <authorList>
            <person name="Xie Y."/>
        </authorList>
    </citation>
    <scope>NUCLEOTIDE SEQUENCE [LARGE SCALE GENOMIC DNA]</scope>
    <source>
        <strain evidence="3 4">CM-TZ4</strain>
    </source>
</reference>
<dbReference type="Pfam" id="PF01757">
    <property type="entry name" value="Acyl_transf_3"/>
    <property type="match status" value="1"/>
</dbReference>
<dbReference type="Proteomes" id="UP001210538">
    <property type="component" value="Chromosome"/>
</dbReference>
<dbReference type="PANTHER" id="PTHR23028:SF53">
    <property type="entry name" value="ACYL_TRANSF_3 DOMAIN-CONTAINING PROTEIN"/>
    <property type="match status" value="1"/>
</dbReference>
<feature type="transmembrane region" description="Helical" evidence="1">
    <location>
        <begin position="207"/>
        <end position="224"/>
    </location>
</feature>
<keyword evidence="1" id="KW-0472">Membrane</keyword>
<keyword evidence="3" id="KW-0012">Acyltransferase</keyword>
<feature type="transmembrane region" description="Helical" evidence="1">
    <location>
        <begin position="302"/>
        <end position="319"/>
    </location>
</feature>
<feature type="transmembrane region" description="Helical" evidence="1">
    <location>
        <begin position="45"/>
        <end position="63"/>
    </location>
</feature>
<feature type="transmembrane region" description="Helical" evidence="1">
    <location>
        <begin position="331"/>
        <end position="354"/>
    </location>
</feature>
<evidence type="ECO:0000259" key="2">
    <source>
        <dbReference type="Pfam" id="PF01757"/>
    </source>
</evidence>
<feature type="domain" description="Acyltransferase 3" evidence="2">
    <location>
        <begin position="11"/>
        <end position="350"/>
    </location>
</feature>
<dbReference type="EMBL" id="CP116347">
    <property type="protein sequence ID" value="WCE14205.1"/>
    <property type="molecule type" value="Genomic_DNA"/>
</dbReference>
<evidence type="ECO:0000313" key="3">
    <source>
        <dbReference type="EMBL" id="WCE14205.1"/>
    </source>
</evidence>
<keyword evidence="1" id="KW-0812">Transmembrane</keyword>
<organism evidence="3 4">
    <name type="scientific">Enterobacter ludwigii</name>
    <dbReference type="NCBI Taxonomy" id="299767"/>
    <lineage>
        <taxon>Bacteria</taxon>
        <taxon>Pseudomonadati</taxon>
        <taxon>Pseudomonadota</taxon>
        <taxon>Gammaproteobacteria</taxon>
        <taxon>Enterobacterales</taxon>
        <taxon>Enterobacteriaceae</taxon>
        <taxon>Enterobacter</taxon>
        <taxon>Enterobacter cloacae complex</taxon>
    </lineage>
</organism>
<keyword evidence="1" id="KW-1133">Transmembrane helix</keyword>
<dbReference type="InterPro" id="IPR002656">
    <property type="entry name" value="Acyl_transf_3_dom"/>
</dbReference>
<feature type="transmembrane region" description="Helical" evidence="1">
    <location>
        <begin position="270"/>
        <end position="290"/>
    </location>
</feature>
<feature type="transmembrane region" description="Helical" evidence="1">
    <location>
        <begin position="127"/>
        <end position="152"/>
    </location>
</feature>
<feature type="transmembrane region" description="Helical" evidence="1">
    <location>
        <begin position="231"/>
        <end position="250"/>
    </location>
</feature>
<evidence type="ECO:0000313" key="4">
    <source>
        <dbReference type="Proteomes" id="UP001210538"/>
    </source>
</evidence>
<protein>
    <submittedName>
        <fullName evidence="3">Acyltransferase</fullName>
    </submittedName>
</protein>
<gene>
    <name evidence="3" type="ORF">PHA72_04825</name>
</gene>
<dbReference type="PANTHER" id="PTHR23028">
    <property type="entry name" value="ACETYLTRANSFERASE"/>
    <property type="match status" value="1"/>
</dbReference>
<name>A0AAX3LD39_9ENTR</name>
<feature type="transmembrane region" description="Helical" evidence="1">
    <location>
        <begin position="12"/>
        <end position="30"/>
    </location>
</feature>
<keyword evidence="4" id="KW-1185">Reference proteome</keyword>
<dbReference type="GO" id="GO:0000271">
    <property type="term" value="P:polysaccharide biosynthetic process"/>
    <property type="evidence" value="ECO:0007669"/>
    <property type="project" value="TreeGrafter"/>
</dbReference>
<dbReference type="AlphaFoldDB" id="A0AAX3LD39"/>
<dbReference type="RefSeq" id="WP_252078174.1">
    <property type="nucleotide sequence ID" value="NZ_CP116347.1"/>
</dbReference>
<keyword evidence="3" id="KW-0808">Transferase</keyword>
<feature type="transmembrane region" description="Helical" evidence="1">
    <location>
        <begin position="159"/>
        <end position="176"/>
    </location>
</feature>
<dbReference type="InterPro" id="IPR050879">
    <property type="entry name" value="Acyltransferase_3"/>
</dbReference>
<accession>A0AAX3LD39</accession>
<dbReference type="GO" id="GO:0016747">
    <property type="term" value="F:acyltransferase activity, transferring groups other than amino-acyl groups"/>
    <property type="evidence" value="ECO:0007669"/>
    <property type="project" value="InterPro"/>
</dbReference>
<evidence type="ECO:0000256" key="1">
    <source>
        <dbReference type="SAM" id="Phobius"/>
    </source>
</evidence>